<sequence>MEPDVTRVRYFAAAEEAAGRPEEDRPETTLGALREALAADYPGLGGILPRCAVLVDGERRDDDAALGDAETVDVLPPFAGG</sequence>
<dbReference type="Gene3D" id="3.10.20.30">
    <property type="match status" value="1"/>
</dbReference>
<dbReference type="InterPro" id="IPR044672">
    <property type="entry name" value="MOCS2A"/>
</dbReference>
<dbReference type="PANTHER" id="PTHR33359">
    <property type="entry name" value="MOLYBDOPTERIN SYNTHASE SULFUR CARRIER SUBUNIT"/>
    <property type="match status" value="1"/>
</dbReference>
<evidence type="ECO:0000256" key="1">
    <source>
        <dbReference type="ARBA" id="ARBA00022741"/>
    </source>
</evidence>
<reference evidence="5" key="1">
    <citation type="journal article" date="2019" name="Int. J. Syst. Evol. Microbiol.">
        <title>The Global Catalogue of Microorganisms (GCM) 10K type strain sequencing project: providing services to taxonomists for standard genome sequencing and annotation.</title>
        <authorList>
            <consortium name="The Broad Institute Genomics Platform"/>
            <consortium name="The Broad Institute Genome Sequencing Center for Infectious Disease"/>
            <person name="Wu L."/>
            <person name="Ma J."/>
        </authorList>
    </citation>
    <scope>NUCLEOTIDE SEQUENCE [LARGE SCALE GENOMIC DNA]</scope>
    <source>
        <strain evidence="5">JCM 16546</strain>
    </source>
</reference>
<evidence type="ECO:0000256" key="2">
    <source>
        <dbReference type="ARBA" id="ARBA00024200"/>
    </source>
</evidence>
<evidence type="ECO:0000313" key="5">
    <source>
        <dbReference type="Proteomes" id="UP001410795"/>
    </source>
</evidence>
<evidence type="ECO:0000313" key="4">
    <source>
        <dbReference type="EMBL" id="GAA3647568.1"/>
    </source>
</evidence>
<dbReference type="Proteomes" id="UP001410795">
    <property type="component" value="Unassembled WGS sequence"/>
</dbReference>
<dbReference type="EMBL" id="BAAAYV010000002">
    <property type="protein sequence ID" value="GAA3647568.1"/>
    <property type="molecule type" value="Genomic_DNA"/>
</dbReference>
<dbReference type="InterPro" id="IPR003749">
    <property type="entry name" value="ThiS/MoaD-like"/>
</dbReference>
<evidence type="ECO:0000256" key="3">
    <source>
        <dbReference type="ARBA" id="ARBA00024247"/>
    </source>
</evidence>
<dbReference type="CDD" id="cd00754">
    <property type="entry name" value="Ubl_MoaD"/>
    <property type="match status" value="1"/>
</dbReference>
<comment type="caution">
    <text evidence="4">The sequence shown here is derived from an EMBL/GenBank/DDBJ whole genome shotgun (WGS) entry which is preliminary data.</text>
</comment>
<name>A0ABP7B326_9MICO</name>
<dbReference type="Pfam" id="PF02597">
    <property type="entry name" value="ThiS"/>
    <property type="match status" value="1"/>
</dbReference>
<organism evidence="4 5">
    <name type="scientific">Microbacterium marinilacus</name>
    <dbReference type="NCBI Taxonomy" id="415209"/>
    <lineage>
        <taxon>Bacteria</taxon>
        <taxon>Bacillati</taxon>
        <taxon>Actinomycetota</taxon>
        <taxon>Actinomycetes</taxon>
        <taxon>Micrococcales</taxon>
        <taxon>Microbacteriaceae</taxon>
        <taxon>Microbacterium</taxon>
    </lineage>
</organism>
<dbReference type="PANTHER" id="PTHR33359:SF1">
    <property type="entry name" value="MOLYBDOPTERIN SYNTHASE SULFUR CARRIER SUBUNIT"/>
    <property type="match status" value="1"/>
</dbReference>
<dbReference type="InterPro" id="IPR016155">
    <property type="entry name" value="Mopterin_synth/thiamin_S_b"/>
</dbReference>
<dbReference type="SUPFAM" id="SSF54285">
    <property type="entry name" value="MoaD/ThiS"/>
    <property type="match status" value="1"/>
</dbReference>
<proteinExistence type="inferred from homology"/>
<comment type="similarity">
    <text evidence="2">Belongs to the MoaD family.</text>
</comment>
<dbReference type="InterPro" id="IPR012675">
    <property type="entry name" value="Beta-grasp_dom_sf"/>
</dbReference>
<protein>
    <recommendedName>
        <fullName evidence="3">Molybdopterin synthase sulfur carrier subunit</fullName>
    </recommendedName>
</protein>
<keyword evidence="1" id="KW-0547">Nucleotide-binding</keyword>
<keyword evidence="5" id="KW-1185">Reference proteome</keyword>
<gene>
    <name evidence="4" type="primary">moaD2</name>
    <name evidence="4" type="ORF">GCM10022202_03760</name>
</gene>
<accession>A0ABP7B326</accession>